<evidence type="ECO:0000313" key="2">
    <source>
        <dbReference type="EMBL" id="RRT43109.1"/>
    </source>
</evidence>
<dbReference type="AlphaFoldDB" id="A0A426XUF9"/>
<reference evidence="2 3" key="1">
    <citation type="journal article" date="2014" name="Agronomy (Basel)">
        <title>A Draft Genome Sequence for Ensete ventricosum, the Drought-Tolerant Tree Against Hunger.</title>
        <authorList>
            <person name="Harrison J."/>
            <person name="Moore K.A."/>
            <person name="Paszkiewicz K."/>
            <person name="Jones T."/>
            <person name="Grant M."/>
            <person name="Ambacheew D."/>
            <person name="Muzemil S."/>
            <person name="Studholme D.J."/>
        </authorList>
    </citation>
    <scope>NUCLEOTIDE SEQUENCE [LARGE SCALE GENOMIC DNA]</scope>
</reference>
<dbReference type="EMBL" id="AMZH03017358">
    <property type="protein sequence ID" value="RRT43109.1"/>
    <property type="molecule type" value="Genomic_DNA"/>
</dbReference>
<protein>
    <submittedName>
        <fullName evidence="2">Uncharacterized protein</fullName>
    </submittedName>
</protein>
<evidence type="ECO:0000256" key="1">
    <source>
        <dbReference type="SAM" id="MobiDB-lite"/>
    </source>
</evidence>
<organism evidence="2 3">
    <name type="scientific">Ensete ventricosum</name>
    <name type="common">Abyssinian banana</name>
    <name type="synonym">Musa ensete</name>
    <dbReference type="NCBI Taxonomy" id="4639"/>
    <lineage>
        <taxon>Eukaryota</taxon>
        <taxon>Viridiplantae</taxon>
        <taxon>Streptophyta</taxon>
        <taxon>Embryophyta</taxon>
        <taxon>Tracheophyta</taxon>
        <taxon>Spermatophyta</taxon>
        <taxon>Magnoliopsida</taxon>
        <taxon>Liliopsida</taxon>
        <taxon>Zingiberales</taxon>
        <taxon>Musaceae</taxon>
        <taxon>Ensete</taxon>
    </lineage>
</organism>
<proteinExistence type="predicted"/>
<feature type="region of interest" description="Disordered" evidence="1">
    <location>
        <begin position="56"/>
        <end position="79"/>
    </location>
</feature>
<accession>A0A426XUF9</accession>
<gene>
    <name evidence="2" type="ORF">B296_00034757</name>
</gene>
<evidence type="ECO:0000313" key="3">
    <source>
        <dbReference type="Proteomes" id="UP000287651"/>
    </source>
</evidence>
<name>A0A426XUF9_ENSVE</name>
<sequence length="93" mass="10825">MRDPDHPNPERGHSTPRYHDAPRLRVRQQASAFPLREQIRQVNQRLDDVQREFVKSKEELDESSKGGSSFVPEIQGKPIPTNFRLPRLKVIGR</sequence>
<comment type="caution">
    <text evidence="2">The sequence shown here is derived from an EMBL/GenBank/DDBJ whole genome shotgun (WGS) entry which is preliminary data.</text>
</comment>
<feature type="compositionally biased region" description="Basic and acidic residues" evidence="1">
    <location>
        <begin position="1"/>
        <end position="23"/>
    </location>
</feature>
<feature type="region of interest" description="Disordered" evidence="1">
    <location>
        <begin position="1"/>
        <end position="24"/>
    </location>
</feature>
<dbReference type="Proteomes" id="UP000287651">
    <property type="component" value="Unassembled WGS sequence"/>
</dbReference>